<dbReference type="Pfam" id="PF02466">
    <property type="entry name" value="Tim17"/>
    <property type="match status" value="1"/>
</dbReference>
<dbReference type="OrthoDB" id="75343at2759"/>
<proteinExistence type="inferred from homology"/>
<keyword evidence="5 9" id="KW-0999">Mitochondrion inner membrane</keyword>
<dbReference type="Proteomes" id="UP000014074">
    <property type="component" value="Unassembled WGS sequence"/>
</dbReference>
<evidence type="ECO:0000256" key="2">
    <source>
        <dbReference type="ARBA" id="ARBA00008444"/>
    </source>
</evidence>
<evidence type="ECO:0000256" key="6">
    <source>
        <dbReference type="ARBA" id="ARBA00022989"/>
    </source>
</evidence>
<comment type="similarity">
    <text evidence="2 9">Belongs to the Tim17/Tim22/Tim23 family.</text>
</comment>
<dbReference type="GO" id="GO:0045039">
    <property type="term" value="P:protein insertion into mitochondrial inner membrane"/>
    <property type="evidence" value="ECO:0007669"/>
    <property type="project" value="UniProtKB-UniRule"/>
</dbReference>
<evidence type="ECO:0000256" key="9">
    <source>
        <dbReference type="RuleBase" id="RU367038"/>
    </source>
</evidence>
<sequence>MSIPSSGLPGLPGSAPAMPQGMDPNDPNAKMIQNMQKLMESCYAKTAMSGVAGFGLGGVFGMFMASMAYDTPYHTAGAGQPGAAGQPTPLSSLPLRQQLRVGFKDMGARSWSTAKNFGMVGALFSGIECGIEGFRAKNDLANGVAAGCMTGAILARNGGPQAAALGCAGFAAFSAAIDAWMRAPKDE</sequence>
<keyword evidence="9" id="KW-0811">Translocation</keyword>
<comment type="subunit">
    <text evidence="9">Component of the TIM22 complex.</text>
</comment>
<dbReference type="KEGG" id="tmn:UCRPA7_3041"/>
<dbReference type="eggNOG" id="KOG3225">
    <property type="taxonomic scope" value="Eukaryota"/>
</dbReference>
<organism evidence="11 12">
    <name type="scientific">Phaeoacremonium minimum (strain UCR-PA7)</name>
    <name type="common">Esca disease fungus</name>
    <name type="synonym">Togninia minima</name>
    <dbReference type="NCBI Taxonomy" id="1286976"/>
    <lineage>
        <taxon>Eukaryota</taxon>
        <taxon>Fungi</taxon>
        <taxon>Dikarya</taxon>
        <taxon>Ascomycota</taxon>
        <taxon>Pezizomycotina</taxon>
        <taxon>Sordariomycetes</taxon>
        <taxon>Sordariomycetidae</taxon>
        <taxon>Togniniales</taxon>
        <taxon>Togniniaceae</taxon>
        <taxon>Phaeoacremonium</taxon>
    </lineage>
</organism>
<dbReference type="AlphaFoldDB" id="R8BQI2"/>
<evidence type="ECO:0000256" key="4">
    <source>
        <dbReference type="ARBA" id="ARBA00022692"/>
    </source>
</evidence>
<keyword evidence="9" id="KW-0653">Protein transport</keyword>
<dbReference type="InterPro" id="IPR039175">
    <property type="entry name" value="TIM22"/>
</dbReference>
<comment type="subcellular location">
    <subcellularLocation>
        <location evidence="1 9">Mitochondrion inner membrane</location>
        <topology evidence="1 9">Multi-pass membrane protein</topology>
    </subcellularLocation>
</comment>
<evidence type="ECO:0000256" key="8">
    <source>
        <dbReference type="ARBA" id="ARBA00023136"/>
    </source>
</evidence>
<keyword evidence="12" id="KW-1185">Reference proteome</keyword>
<keyword evidence="6" id="KW-1133">Transmembrane helix</keyword>
<evidence type="ECO:0000256" key="5">
    <source>
        <dbReference type="ARBA" id="ARBA00022792"/>
    </source>
</evidence>
<reference evidence="12" key="1">
    <citation type="journal article" date="2013" name="Genome Announc.">
        <title>Draft genome sequence of the ascomycete Phaeoacremonium aleophilum strain UCR-PA7, a causal agent of the esca disease complex in grapevines.</title>
        <authorList>
            <person name="Blanco-Ulate B."/>
            <person name="Rolshausen P."/>
            <person name="Cantu D."/>
        </authorList>
    </citation>
    <scope>NUCLEOTIDE SEQUENCE [LARGE SCALE GENOMIC DNA]</scope>
    <source>
        <strain evidence="12">UCR-PA7</strain>
    </source>
</reference>
<keyword evidence="9" id="KW-0813">Transport</keyword>
<dbReference type="HOGENOM" id="CLU_091077_1_0_1"/>
<gene>
    <name evidence="11" type="ORF">UCRPA7_3041</name>
</gene>
<dbReference type="RefSeq" id="XP_007913856.1">
    <property type="nucleotide sequence ID" value="XM_007915665.1"/>
</dbReference>
<dbReference type="PANTHER" id="PTHR14110">
    <property type="entry name" value="MITOCHONDRIAL IMPORT INNER MEMBRANE TRANSLOCASE SUBUNIT TIM22"/>
    <property type="match status" value="1"/>
</dbReference>
<evidence type="ECO:0000313" key="12">
    <source>
        <dbReference type="Proteomes" id="UP000014074"/>
    </source>
</evidence>
<evidence type="ECO:0000256" key="10">
    <source>
        <dbReference type="SAM" id="MobiDB-lite"/>
    </source>
</evidence>
<dbReference type="GO" id="GO:0008320">
    <property type="term" value="F:protein transmembrane transporter activity"/>
    <property type="evidence" value="ECO:0007669"/>
    <property type="project" value="UniProtKB-UniRule"/>
</dbReference>
<evidence type="ECO:0000256" key="3">
    <source>
        <dbReference type="ARBA" id="ARBA00020722"/>
    </source>
</evidence>
<evidence type="ECO:0000256" key="7">
    <source>
        <dbReference type="ARBA" id="ARBA00023128"/>
    </source>
</evidence>
<evidence type="ECO:0000313" key="11">
    <source>
        <dbReference type="EMBL" id="EOO01540.1"/>
    </source>
</evidence>
<keyword evidence="7 9" id="KW-0496">Mitochondrion</keyword>
<dbReference type="GO" id="GO:0030943">
    <property type="term" value="F:mitochondrion targeting sequence binding"/>
    <property type="evidence" value="ECO:0007669"/>
    <property type="project" value="EnsemblFungi"/>
</dbReference>
<dbReference type="GeneID" id="19323352"/>
<dbReference type="GO" id="GO:0005198">
    <property type="term" value="F:structural molecule activity"/>
    <property type="evidence" value="ECO:0007669"/>
    <property type="project" value="EnsemblFungi"/>
</dbReference>
<accession>R8BQI2</accession>
<keyword evidence="4" id="KW-0812">Transmembrane</keyword>
<dbReference type="EMBL" id="KB932993">
    <property type="protein sequence ID" value="EOO01540.1"/>
    <property type="molecule type" value="Genomic_DNA"/>
</dbReference>
<evidence type="ECO:0000256" key="1">
    <source>
        <dbReference type="ARBA" id="ARBA00004448"/>
    </source>
</evidence>
<feature type="region of interest" description="Disordered" evidence="10">
    <location>
        <begin position="1"/>
        <end position="29"/>
    </location>
</feature>
<keyword evidence="8" id="KW-0472">Membrane</keyword>
<dbReference type="PANTHER" id="PTHR14110:SF0">
    <property type="entry name" value="MITOCHONDRIAL IMPORT INNER MEMBRANE TRANSLOCASE SUBUNIT TIM22"/>
    <property type="match status" value="1"/>
</dbReference>
<name>R8BQI2_PHAM7</name>
<comment type="function">
    <text evidence="9">Essential core component of the TIM22 complex, a complex that mediates the import and insertion of multi-pass transmembrane proteins into the mitochondrial inner membrane. In the TIM22 complex, it constitutes the voltage-activated and signal-gated channel. Forms a twin-pore translocase that uses the membrane potential as external driving force in 2 voltage-dependent steps.</text>
</comment>
<dbReference type="GO" id="GO:0042721">
    <property type="term" value="C:TIM22 mitochondrial import inner membrane insertion complex"/>
    <property type="evidence" value="ECO:0007669"/>
    <property type="project" value="UniProtKB-UniRule"/>
</dbReference>
<protein>
    <recommendedName>
        <fullName evidence="3 9">Mitochondrial import inner membrane translocase subunit TIM22</fullName>
    </recommendedName>
</protein>